<dbReference type="RefSeq" id="WP_319166433.1">
    <property type="nucleotide sequence ID" value="NZ_JARAWP010000010.1"/>
</dbReference>
<reference evidence="1 2" key="1">
    <citation type="journal article" date="2023" name="Microb. Genom.">
        <title>Mesoterricola silvestris gen. nov., sp. nov., Mesoterricola sediminis sp. nov., Geothrix oryzae sp. nov., Geothrix edaphica sp. nov., Geothrix rubra sp. nov., and Geothrix limicola sp. nov., six novel members of Acidobacteriota isolated from soils.</title>
        <authorList>
            <person name="Weisberg A.J."/>
            <person name="Pearce E."/>
            <person name="Kramer C.G."/>
            <person name="Chang J.H."/>
            <person name="Clarke C.R."/>
        </authorList>
    </citation>
    <scope>NUCLEOTIDE SEQUENCE [LARGE SCALE GENOMIC DNA]</scope>
    <source>
        <strain evidence="1 2">NB05-1H</strain>
    </source>
</reference>
<gene>
    <name evidence="1" type="ORF">PV666_18435</name>
</gene>
<proteinExistence type="predicted"/>
<dbReference type="Proteomes" id="UP001272987">
    <property type="component" value="Unassembled WGS sequence"/>
</dbReference>
<dbReference type="EMBL" id="JARAWP010000010">
    <property type="protein sequence ID" value="MDX3019855.1"/>
    <property type="molecule type" value="Genomic_DNA"/>
</dbReference>
<evidence type="ECO:0000313" key="2">
    <source>
        <dbReference type="Proteomes" id="UP001272987"/>
    </source>
</evidence>
<protein>
    <submittedName>
        <fullName evidence="1">Uncharacterized protein</fullName>
    </submittedName>
</protein>
<accession>A0ABU4LVY4</accession>
<organism evidence="1 2">
    <name type="scientific">Streptomyces acidiscabies</name>
    <dbReference type="NCBI Taxonomy" id="42234"/>
    <lineage>
        <taxon>Bacteria</taxon>
        <taxon>Bacillati</taxon>
        <taxon>Actinomycetota</taxon>
        <taxon>Actinomycetes</taxon>
        <taxon>Kitasatosporales</taxon>
        <taxon>Streptomycetaceae</taxon>
        <taxon>Streptomyces</taxon>
    </lineage>
</organism>
<sequence length="148" mass="15463">MPWLPGMRLTADRMTVTSAQAEDVTVGRSTSSTTYTDASGPVLSAQVVVPQSGVVMVEIRSTQRNPTAGANAITSWQAVGTVSGTVYSPNDAAALINTGTANTSLDLRHRLPGLTPGETLTVTIKHRVNNASSSGIFDYRTVLVEGTS</sequence>
<name>A0ABU4LVY4_9ACTN</name>
<comment type="caution">
    <text evidence="1">The sequence shown here is derived from an EMBL/GenBank/DDBJ whole genome shotgun (WGS) entry which is preliminary data.</text>
</comment>
<keyword evidence="2" id="KW-1185">Reference proteome</keyword>
<evidence type="ECO:0000313" key="1">
    <source>
        <dbReference type="EMBL" id="MDX3019855.1"/>
    </source>
</evidence>